<comment type="caution">
    <text evidence="2">The sequence shown here is derived from an EMBL/GenBank/DDBJ whole genome shotgun (WGS) entry which is preliminary data.</text>
</comment>
<proteinExistence type="predicted"/>
<dbReference type="InterPro" id="IPR025402">
    <property type="entry name" value="DMP19_C"/>
</dbReference>
<name>A0A936F0R3_9BACT</name>
<reference evidence="2 3" key="1">
    <citation type="submission" date="2020-10" db="EMBL/GenBank/DDBJ databases">
        <title>Connecting structure to function with the recovery of over 1000 high-quality activated sludge metagenome-assembled genomes encoding full-length rRNA genes using long-read sequencing.</title>
        <authorList>
            <person name="Singleton C.M."/>
            <person name="Petriglieri F."/>
            <person name="Kristensen J.M."/>
            <person name="Kirkegaard R.H."/>
            <person name="Michaelsen T.Y."/>
            <person name="Andersen M.H."/>
            <person name="Karst S.M."/>
            <person name="Dueholm M.S."/>
            <person name="Nielsen P.H."/>
            <person name="Albertsen M."/>
        </authorList>
    </citation>
    <scope>NUCLEOTIDE SEQUENCE [LARGE SCALE GENOMIC DNA]</scope>
    <source>
        <strain evidence="2">OdNE_18-Q3-R46-58_MAXAC.008</strain>
    </source>
</reference>
<dbReference type="Proteomes" id="UP000709959">
    <property type="component" value="Unassembled WGS sequence"/>
</dbReference>
<evidence type="ECO:0000313" key="3">
    <source>
        <dbReference type="Proteomes" id="UP000709959"/>
    </source>
</evidence>
<dbReference type="EMBL" id="JADKCH010000003">
    <property type="protein sequence ID" value="MBK8572023.1"/>
    <property type="molecule type" value="Genomic_DNA"/>
</dbReference>
<dbReference type="AlphaFoldDB" id="A0A936F0R3"/>
<protein>
    <submittedName>
        <fullName evidence="2">DUF4375 domain-containing protein</fullName>
    </submittedName>
</protein>
<accession>A0A936F0R3</accession>
<gene>
    <name evidence="2" type="ORF">IPN91_05115</name>
</gene>
<feature type="domain" description="DNA mimic protein DMP19 C-terminal" evidence="1">
    <location>
        <begin position="39"/>
        <end position="146"/>
    </location>
</feature>
<sequence>MTHNQPNLHFQLQAMTDDQVIDWTIERIEQADWTGDLSGLNEYEQEFSRAVRFFLMFGNGGFQYFFECDQYGISTVSSLRNLGLIQIADFLEQAFISFPPPTGGNYTIDLDQILETEDPHFYSLDEQAWLLFDQIGPAIAAFVRNNSNHFAHLVGRAPYNPLHPNG</sequence>
<evidence type="ECO:0000313" key="2">
    <source>
        <dbReference type="EMBL" id="MBK8572023.1"/>
    </source>
</evidence>
<evidence type="ECO:0000259" key="1">
    <source>
        <dbReference type="Pfam" id="PF14300"/>
    </source>
</evidence>
<dbReference type="Pfam" id="PF14300">
    <property type="entry name" value="DMP19"/>
    <property type="match status" value="1"/>
</dbReference>
<organism evidence="2 3">
    <name type="scientific">Candidatus Geothrix odensensis</name>
    <dbReference type="NCBI Taxonomy" id="2954440"/>
    <lineage>
        <taxon>Bacteria</taxon>
        <taxon>Pseudomonadati</taxon>
        <taxon>Acidobacteriota</taxon>
        <taxon>Holophagae</taxon>
        <taxon>Holophagales</taxon>
        <taxon>Holophagaceae</taxon>
        <taxon>Geothrix</taxon>
    </lineage>
</organism>
<dbReference type="Gene3D" id="1.20.1420.60">
    <property type="match status" value="1"/>
</dbReference>